<keyword evidence="2" id="KW-1185">Reference proteome</keyword>
<comment type="caution">
    <text evidence="1">The sequence shown here is derived from an EMBL/GenBank/DDBJ whole genome shotgun (WGS) entry which is preliminary data.</text>
</comment>
<dbReference type="STRING" id="1450535.A0A317VV98"/>
<organism evidence="1 2">
    <name type="scientific">Aspergillus sclerotioniger CBS 115572</name>
    <dbReference type="NCBI Taxonomy" id="1450535"/>
    <lineage>
        <taxon>Eukaryota</taxon>
        <taxon>Fungi</taxon>
        <taxon>Dikarya</taxon>
        <taxon>Ascomycota</taxon>
        <taxon>Pezizomycotina</taxon>
        <taxon>Eurotiomycetes</taxon>
        <taxon>Eurotiomycetidae</taxon>
        <taxon>Eurotiales</taxon>
        <taxon>Aspergillaceae</taxon>
        <taxon>Aspergillus</taxon>
        <taxon>Aspergillus subgen. Circumdati</taxon>
    </lineage>
</organism>
<dbReference type="OrthoDB" id="2831558at2759"/>
<protein>
    <submittedName>
        <fullName evidence="1">Uncharacterized protein</fullName>
    </submittedName>
</protein>
<dbReference type="PANTHER" id="PTHR21310:SF15">
    <property type="entry name" value="AMINOGLYCOSIDE PHOSPHOTRANSFERASE DOMAIN-CONTAINING PROTEIN"/>
    <property type="match status" value="1"/>
</dbReference>
<dbReference type="InterPro" id="IPR051678">
    <property type="entry name" value="AGP_Transferase"/>
</dbReference>
<dbReference type="Proteomes" id="UP000246702">
    <property type="component" value="Unassembled WGS sequence"/>
</dbReference>
<evidence type="ECO:0000313" key="1">
    <source>
        <dbReference type="EMBL" id="PWY77281.1"/>
    </source>
</evidence>
<gene>
    <name evidence="1" type="ORF">BO94DRAFT_498721</name>
</gene>
<dbReference type="PANTHER" id="PTHR21310">
    <property type="entry name" value="AMINOGLYCOSIDE PHOSPHOTRANSFERASE-RELATED-RELATED"/>
    <property type="match status" value="1"/>
</dbReference>
<dbReference type="SUPFAM" id="SSF56112">
    <property type="entry name" value="Protein kinase-like (PK-like)"/>
    <property type="match status" value="1"/>
</dbReference>
<proteinExistence type="predicted"/>
<sequence length="360" mass="41332">MRKLIVQFKSTRRMTMSDAYWATNKVAAMKLARDIIYNTPFEGAVPEVYSWYEGTDRPGDKAWVIQSAPPSDSVPLKSRFNREHEQKDILDHIAKLQRYFQAYKMPRSYGSCSFTSTGQVCAGPLQQPNLGGPFTTSRDMMKAELRRDFSRAKRHHELQGWTCEPELRQQLAEFIAHSMNTMLSTIQDCDPIFTLNKLELSNFLCDKYGGRINYIIDFSWASITHPIMEFFNSYVTMFGVLPFFPNENWAILHRAVLNGFEKKHVDVDLRGLDFLAYIQEIRDPAESYRIGRELYEAFEKAKVKTPREIKGAEAMSAFMGLCAAVGARSWSPPGASPEDVYQAKVKNLTDSLREVRKWAN</sequence>
<dbReference type="RefSeq" id="XP_025464468.1">
    <property type="nucleotide sequence ID" value="XM_025609355.1"/>
</dbReference>
<dbReference type="AlphaFoldDB" id="A0A317VV98"/>
<name>A0A317VV98_9EURO</name>
<dbReference type="GeneID" id="37111498"/>
<evidence type="ECO:0000313" key="2">
    <source>
        <dbReference type="Proteomes" id="UP000246702"/>
    </source>
</evidence>
<reference evidence="1 2" key="1">
    <citation type="submission" date="2016-12" db="EMBL/GenBank/DDBJ databases">
        <title>The genomes of Aspergillus section Nigri reveals drivers in fungal speciation.</title>
        <authorList>
            <consortium name="DOE Joint Genome Institute"/>
            <person name="Vesth T.C."/>
            <person name="Nybo J."/>
            <person name="Theobald S."/>
            <person name="Brandl J."/>
            <person name="Frisvad J.C."/>
            <person name="Nielsen K.F."/>
            <person name="Lyhne E.K."/>
            <person name="Kogle M.E."/>
            <person name="Kuo A."/>
            <person name="Riley R."/>
            <person name="Clum A."/>
            <person name="Nolan M."/>
            <person name="Lipzen A."/>
            <person name="Salamov A."/>
            <person name="Henrissat B."/>
            <person name="Wiebenga A."/>
            <person name="De Vries R.P."/>
            <person name="Grigoriev I.V."/>
            <person name="Mortensen U.H."/>
            <person name="Andersen M.R."/>
            <person name="Baker S.E."/>
        </authorList>
    </citation>
    <scope>NUCLEOTIDE SEQUENCE [LARGE SCALE GENOMIC DNA]</scope>
    <source>
        <strain evidence="1 2">CBS 115572</strain>
    </source>
</reference>
<dbReference type="InterPro" id="IPR011009">
    <property type="entry name" value="Kinase-like_dom_sf"/>
</dbReference>
<accession>A0A317VV98</accession>
<dbReference type="EMBL" id="MSFK01000026">
    <property type="protein sequence ID" value="PWY77281.1"/>
    <property type="molecule type" value="Genomic_DNA"/>
</dbReference>